<protein>
    <submittedName>
        <fullName evidence="1">Uncharacterized protein</fullName>
    </submittedName>
</protein>
<organism evidence="1">
    <name type="scientific">Rhizophora mucronata</name>
    <name type="common">Asiatic mangrove</name>
    <dbReference type="NCBI Taxonomy" id="61149"/>
    <lineage>
        <taxon>Eukaryota</taxon>
        <taxon>Viridiplantae</taxon>
        <taxon>Streptophyta</taxon>
        <taxon>Embryophyta</taxon>
        <taxon>Tracheophyta</taxon>
        <taxon>Spermatophyta</taxon>
        <taxon>Magnoliopsida</taxon>
        <taxon>eudicotyledons</taxon>
        <taxon>Gunneridae</taxon>
        <taxon>Pentapetalae</taxon>
        <taxon>rosids</taxon>
        <taxon>fabids</taxon>
        <taxon>Malpighiales</taxon>
        <taxon>Rhizophoraceae</taxon>
        <taxon>Rhizophora</taxon>
    </lineage>
</organism>
<accession>A0A2P2QUY8</accession>
<proteinExistence type="predicted"/>
<evidence type="ECO:0000313" key="1">
    <source>
        <dbReference type="EMBL" id="MBX70822.1"/>
    </source>
</evidence>
<reference evidence="1" key="1">
    <citation type="submission" date="2018-02" db="EMBL/GenBank/DDBJ databases">
        <title>Rhizophora mucronata_Transcriptome.</title>
        <authorList>
            <person name="Meera S.P."/>
            <person name="Sreeshan A."/>
            <person name="Augustine A."/>
        </authorList>
    </citation>
    <scope>NUCLEOTIDE SEQUENCE</scope>
    <source>
        <tissue evidence="1">Leaf</tissue>
    </source>
</reference>
<name>A0A2P2QUY8_RHIMU</name>
<sequence>MTVIVHCLRTWQHYLLDSHFSILIDYVATTYF</sequence>
<dbReference type="EMBL" id="GGEC01090338">
    <property type="protein sequence ID" value="MBX70822.1"/>
    <property type="molecule type" value="Transcribed_RNA"/>
</dbReference>
<dbReference type="AlphaFoldDB" id="A0A2P2QUY8"/>